<feature type="domain" description="HTH araC/xylS-type" evidence="4">
    <location>
        <begin position="200"/>
        <end position="298"/>
    </location>
</feature>
<organism evidence="5 6">
    <name type="scientific">Hoylesella oralis ATCC 33269</name>
    <dbReference type="NCBI Taxonomy" id="873533"/>
    <lineage>
        <taxon>Bacteria</taxon>
        <taxon>Pseudomonadati</taxon>
        <taxon>Bacteroidota</taxon>
        <taxon>Bacteroidia</taxon>
        <taxon>Bacteroidales</taxon>
        <taxon>Prevotellaceae</taxon>
        <taxon>Hoylesella</taxon>
    </lineage>
</organism>
<sequence length="301" mass="34455">MNQTQNKSGETFTQEEESNSFENVYCSSGDNTITTSDYVLSGGRVAFGRAPANEPYCVRLCLVTYGWCEYVINGQCHRLEADDFILINEGGVKSICQEGEAYFSEIVLSETYMKNVFDNSIPPLFKQSGQCLTIHLSEEERNTFNQYKNTLICLEHLASGDYGSATRALFLSLFKFTETLYESKVEALLEYRPRNKRLTESFTRLVAEKAQIEHELAFYADKLCITVHHLSIIVKQETGRTVKNWIDRTLLADIQRELKYSDKSLKEIADEFNFPAISSLCKFFRRMIGTTANAYRNPKSR</sequence>
<dbReference type="HOGENOM" id="CLU_000445_88_2_10"/>
<dbReference type="PANTHER" id="PTHR43280">
    <property type="entry name" value="ARAC-FAMILY TRANSCRIPTIONAL REGULATOR"/>
    <property type="match status" value="1"/>
</dbReference>
<dbReference type="GO" id="GO:0003700">
    <property type="term" value="F:DNA-binding transcription factor activity"/>
    <property type="evidence" value="ECO:0007669"/>
    <property type="project" value="InterPro"/>
</dbReference>
<gene>
    <name evidence="5" type="ORF">HMPREF0663_10557</name>
</gene>
<name>E7RN57_9BACT</name>
<evidence type="ECO:0000313" key="5">
    <source>
        <dbReference type="EMBL" id="EFZ38188.1"/>
    </source>
</evidence>
<keyword evidence="2" id="KW-0238">DNA-binding</keyword>
<evidence type="ECO:0000259" key="4">
    <source>
        <dbReference type="PROSITE" id="PS01124"/>
    </source>
</evidence>
<dbReference type="eggNOG" id="COG2207">
    <property type="taxonomic scope" value="Bacteria"/>
</dbReference>
<dbReference type="EMBL" id="AEPE02000002">
    <property type="protein sequence ID" value="EFZ38188.1"/>
    <property type="molecule type" value="Genomic_DNA"/>
</dbReference>
<dbReference type="InterPro" id="IPR018060">
    <property type="entry name" value="HTH_AraC"/>
</dbReference>
<comment type="caution">
    <text evidence="5">The sequence shown here is derived from an EMBL/GenBank/DDBJ whole genome shotgun (WGS) entry which is preliminary data.</text>
</comment>
<evidence type="ECO:0000256" key="1">
    <source>
        <dbReference type="ARBA" id="ARBA00023015"/>
    </source>
</evidence>
<dbReference type="RefSeq" id="WP_004369267.1">
    <property type="nucleotide sequence ID" value="NZ_GL833119.1"/>
</dbReference>
<dbReference type="Gene3D" id="1.10.10.60">
    <property type="entry name" value="Homeodomain-like"/>
    <property type="match status" value="1"/>
</dbReference>
<dbReference type="SUPFAM" id="SSF46689">
    <property type="entry name" value="Homeodomain-like"/>
    <property type="match status" value="1"/>
</dbReference>
<proteinExistence type="predicted"/>
<dbReference type="InterPro" id="IPR009057">
    <property type="entry name" value="Homeodomain-like_sf"/>
</dbReference>
<accession>E7RN57</accession>
<evidence type="ECO:0000256" key="2">
    <source>
        <dbReference type="ARBA" id="ARBA00023125"/>
    </source>
</evidence>
<dbReference type="SMART" id="SM00342">
    <property type="entry name" value="HTH_ARAC"/>
    <property type="match status" value="1"/>
</dbReference>
<evidence type="ECO:0000313" key="6">
    <source>
        <dbReference type="Proteomes" id="UP000005580"/>
    </source>
</evidence>
<dbReference type="Proteomes" id="UP000005580">
    <property type="component" value="Unassembled WGS sequence"/>
</dbReference>
<keyword evidence="6" id="KW-1185">Reference proteome</keyword>
<dbReference type="STRING" id="28134.SAMN05444288_0315"/>
<reference evidence="5" key="1">
    <citation type="submission" date="2011-01" db="EMBL/GenBank/DDBJ databases">
        <authorList>
            <person name="Muzny D."/>
            <person name="Qin X."/>
            <person name="Buhay C."/>
            <person name="Dugan-Rocha S."/>
            <person name="Ding Y."/>
            <person name="Chen G."/>
            <person name="Hawes A."/>
            <person name="Holder M."/>
            <person name="Jhangiani S."/>
            <person name="Johnson A."/>
            <person name="Khan Z."/>
            <person name="Li Z."/>
            <person name="Liu W."/>
            <person name="Liu X."/>
            <person name="Perez L."/>
            <person name="Shen H."/>
            <person name="Wang Q."/>
            <person name="Watt J."/>
            <person name="Xi L."/>
            <person name="Xin Y."/>
            <person name="Zhou J."/>
            <person name="Deng J."/>
            <person name="Jiang H."/>
            <person name="Liu Y."/>
            <person name="Qu J."/>
            <person name="Song X.-Z."/>
            <person name="Zhang L."/>
            <person name="Villasana D."/>
            <person name="Johnson A."/>
            <person name="Liu J."/>
            <person name="Liyanage D."/>
            <person name="Lorensuhewa L."/>
            <person name="Robinson T."/>
            <person name="Song A."/>
            <person name="Song B.-B."/>
            <person name="Dinh H."/>
            <person name="Thornton R."/>
            <person name="Coyle M."/>
            <person name="Francisco L."/>
            <person name="Jackson L."/>
            <person name="Javaid M."/>
            <person name="Korchina V."/>
            <person name="Kovar C."/>
            <person name="Mata R."/>
            <person name="Mathew T."/>
            <person name="Ngo R."/>
            <person name="Nguyen L."/>
            <person name="Nguyen N."/>
            <person name="Okwuonu G."/>
            <person name="Ongeri F."/>
            <person name="Pham C."/>
            <person name="Simmons D."/>
            <person name="Wilczek-Boney K."/>
            <person name="Hale W."/>
            <person name="Jakkamsetti A."/>
            <person name="Pham P."/>
            <person name="Ruth R."/>
            <person name="San Lucas F."/>
            <person name="Warren J."/>
            <person name="Zhang J."/>
            <person name="Zhao Z."/>
            <person name="Zhou C."/>
            <person name="Zhu D."/>
            <person name="Lee S."/>
            <person name="Bess C."/>
            <person name="Blankenburg K."/>
            <person name="Forbes L."/>
            <person name="Fu Q."/>
            <person name="Gubbala S."/>
            <person name="Hirani K."/>
            <person name="Jayaseelan J.C."/>
            <person name="Lara F."/>
            <person name="Munidasa M."/>
            <person name="Palculict T."/>
            <person name="Patil S."/>
            <person name="Pu L.-L."/>
            <person name="Saada N."/>
            <person name="Tang L."/>
            <person name="Weissenberger G."/>
            <person name="Zhu Y."/>
            <person name="Hemphill L."/>
            <person name="Shang Y."/>
            <person name="Youmans B."/>
            <person name="Ayvaz T."/>
            <person name="Ross M."/>
            <person name="Santibanez J."/>
            <person name="Aqrawi P."/>
            <person name="Gross S."/>
            <person name="Joshi V."/>
            <person name="Fowler G."/>
            <person name="Nazareth L."/>
            <person name="Reid J."/>
            <person name="Worley K."/>
            <person name="Petrosino J."/>
            <person name="Highlander S."/>
            <person name="Gibbs R."/>
        </authorList>
    </citation>
    <scope>NUCLEOTIDE SEQUENCE [LARGE SCALE GENOMIC DNA]</scope>
    <source>
        <strain evidence="5">ATCC 33269</strain>
    </source>
</reference>
<evidence type="ECO:0000256" key="3">
    <source>
        <dbReference type="ARBA" id="ARBA00023163"/>
    </source>
</evidence>
<keyword evidence="3" id="KW-0804">Transcription</keyword>
<dbReference type="AlphaFoldDB" id="E7RN57"/>
<dbReference type="GO" id="GO:0043565">
    <property type="term" value="F:sequence-specific DNA binding"/>
    <property type="evidence" value="ECO:0007669"/>
    <property type="project" value="InterPro"/>
</dbReference>
<dbReference type="Pfam" id="PF12833">
    <property type="entry name" value="HTH_18"/>
    <property type="match status" value="1"/>
</dbReference>
<dbReference type="PANTHER" id="PTHR43280:SF32">
    <property type="entry name" value="TRANSCRIPTIONAL REGULATORY PROTEIN"/>
    <property type="match status" value="1"/>
</dbReference>
<dbReference type="PROSITE" id="PS01124">
    <property type="entry name" value="HTH_ARAC_FAMILY_2"/>
    <property type="match status" value="1"/>
</dbReference>
<protein>
    <recommendedName>
        <fullName evidence="4">HTH araC/xylS-type domain-containing protein</fullName>
    </recommendedName>
</protein>
<keyword evidence="1" id="KW-0805">Transcription regulation</keyword>